<keyword evidence="3 5" id="KW-1133">Transmembrane helix</keyword>
<evidence type="ECO:0000259" key="6">
    <source>
        <dbReference type="Pfam" id="PF05154"/>
    </source>
</evidence>
<comment type="subcellular location">
    <subcellularLocation>
        <location evidence="1">Membrane</location>
        <topology evidence="1">Multi-pass membrane protein</topology>
    </subcellularLocation>
</comment>
<dbReference type="InterPro" id="IPR007829">
    <property type="entry name" value="TM2"/>
</dbReference>
<name>A0ABS5I4Z6_9GAMM</name>
<evidence type="ECO:0000313" key="8">
    <source>
        <dbReference type="Proteomes" id="UP000811844"/>
    </source>
</evidence>
<proteinExistence type="predicted"/>
<dbReference type="RefSeq" id="WP_153665677.1">
    <property type="nucleotide sequence ID" value="NZ_JAAIKR010000015.1"/>
</dbReference>
<keyword evidence="2 5" id="KW-0812">Transmembrane</keyword>
<reference evidence="7 8" key="1">
    <citation type="submission" date="2020-02" db="EMBL/GenBank/DDBJ databases">
        <title>Shewanella WXL01 sp. nov., a marine bacterium isolated from green algae in Luhuitou Fringing Reef (Northern South China Sea).</title>
        <authorList>
            <person name="Wang X."/>
        </authorList>
    </citation>
    <scope>NUCLEOTIDE SEQUENCE [LARGE SCALE GENOMIC DNA]</scope>
    <source>
        <strain evidence="7 8">MCCC 1A01895</strain>
    </source>
</reference>
<protein>
    <submittedName>
        <fullName evidence="7">TM2 domain-containing protein</fullName>
    </submittedName>
</protein>
<feature type="domain" description="TM2" evidence="6">
    <location>
        <begin position="42"/>
        <end position="90"/>
    </location>
</feature>
<accession>A0ABS5I4Z6</accession>
<feature type="transmembrane region" description="Helical" evidence="5">
    <location>
        <begin position="46"/>
        <end position="64"/>
    </location>
</feature>
<evidence type="ECO:0000256" key="2">
    <source>
        <dbReference type="ARBA" id="ARBA00022692"/>
    </source>
</evidence>
<evidence type="ECO:0000256" key="4">
    <source>
        <dbReference type="ARBA" id="ARBA00023136"/>
    </source>
</evidence>
<dbReference type="Proteomes" id="UP000811844">
    <property type="component" value="Unassembled WGS sequence"/>
</dbReference>
<organism evidence="7 8">
    <name type="scientific">Shewanella intestini</name>
    <dbReference type="NCBI Taxonomy" id="2017544"/>
    <lineage>
        <taxon>Bacteria</taxon>
        <taxon>Pseudomonadati</taxon>
        <taxon>Pseudomonadota</taxon>
        <taxon>Gammaproteobacteria</taxon>
        <taxon>Alteromonadales</taxon>
        <taxon>Shewanellaceae</taxon>
        <taxon>Shewanella</taxon>
    </lineage>
</organism>
<keyword evidence="4 5" id="KW-0472">Membrane</keyword>
<comment type="caution">
    <text evidence="7">The sequence shown here is derived from an EMBL/GenBank/DDBJ whole genome shotgun (WGS) entry which is preliminary data.</text>
</comment>
<dbReference type="EMBL" id="JAAIKR010000015">
    <property type="protein sequence ID" value="MBR9729102.1"/>
    <property type="molecule type" value="Genomic_DNA"/>
</dbReference>
<keyword evidence="8" id="KW-1185">Reference proteome</keyword>
<feature type="transmembrane region" description="Helical" evidence="5">
    <location>
        <begin position="70"/>
        <end position="88"/>
    </location>
</feature>
<gene>
    <name evidence="7" type="ORF">G3R48_14070</name>
</gene>
<evidence type="ECO:0000256" key="3">
    <source>
        <dbReference type="ARBA" id="ARBA00022989"/>
    </source>
</evidence>
<evidence type="ECO:0000256" key="1">
    <source>
        <dbReference type="ARBA" id="ARBA00004141"/>
    </source>
</evidence>
<dbReference type="Pfam" id="PF05154">
    <property type="entry name" value="TM2"/>
    <property type="match status" value="1"/>
</dbReference>
<evidence type="ECO:0000256" key="5">
    <source>
        <dbReference type="SAM" id="Phobius"/>
    </source>
</evidence>
<evidence type="ECO:0000313" key="7">
    <source>
        <dbReference type="EMBL" id="MBR9729102.1"/>
    </source>
</evidence>
<sequence length="112" mass="12801">MHTQTCPQCSHHIHTSSCTCTECDTAIGLDALSGMDPHIRNRNQKLAVWFGVVLGVFGAHKFYLGQHSKGWLYLLFSWTLVPMVMGWIDSFNTMKMSAFSFEQRYARRVSLQ</sequence>